<evidence type="ECO:0000313" key="3">
    <source>
        <dbReference type="Proteomes" id="UP000000768"/>
    </source>
</evidence>
<dbReference type="Pfam" id="PF13578">
    <property type="entry name" value="Methyltransf_24"/>
    <property type="match status" value="1"/>
</dbReference>
<dbReference type="Proteomes" id="UP000000768">
    <property type="component" value="Chromosome 2"/>
</dbReference>
<feature type="region of interest" description="Disordered" evidence="1">
    <location>
        <begin position="68"/>
        <end position="104"/>
    </location>
</feature>
<dbReference type="STRING" id="4558.A0A1W0W640"/>
<feature type="compositionally biased region" description="Basic and acidic residues" evidence="1">
    <location>
        <begin position="389"/>
        <end position="403"/>
    </location>
</feature>
<dbReference type="InParanoid" id="A0A1W0W640"/>
<name>A0A1W0W640_SORBI</name>
<dbReference type="Gramene" id="OQU89785">
    <property type="protein sequence ID" value="OQU89785"/>
    <property type="gene ID" value="SORBI_3002G266900"/>
</dbReference>
<reference evidence="2 3" key="1">
    <citation type="journal article" date="2009" name="Nature">
        <title>The Sorghum bicolor genome and the diversification of grasses.</title>
        <authorList>
            <person name="Paterson A.H."/>
            <person name="Bowers J.E."/>
            <person name="Bruggmann R."/>
            <person name="Dubchak I."/>
            <person name="Grimwood J."/>
            <person name="Gundlach H."/>
            <person name="Haberer G."/>
            <person name="Hellsten U."/>
            <person name="Mitros T."/>
            <person name="Poliakov A."/>
            <person name="Schmutz J."/>
            <person name="Spannagl M."/>
            <person name="Tang H."/>
            <person name="Wang X."/>
            <person name="Wicker T."/>
            <person name="Bharti A.K."/>
            <person name="Chapman J."/>
            <person name="Feltus F.A."/>
            <person name="Gowik U."/>
            <person name="Grigoriev I.V."/>
            <person name="Lyons E."/>
            <person name="Maher C.A."/>
            <person name="Martis M."/>
            <person name="Narechania A."/>
            <person name="Otillar R.P."/>
            <person name="Penning B.W."/>
            <person name="Salamov A.A."/>
            <person name="Wang Y."/>
            <person name="Zhang L."/>
            <person name="Carpita N.C."/>
            <person name="Freeling M."/>
            <person name="Gingle A.R."/>
            <person name="Hash C.T."/>
            <person name="Keller B."/>
            <person name="Klein P."/>
            <person name="Kresovich S."/>
            <person name="McCann M.C."/>
            <person name="Ming R."/>
            <person name="Peterson D.G."/>
            <person name="Mehboob-ur-Rahman"/>
            <person name="Ware D."/>
            <person name="Westhoff P."/>
            <person name="Mayer K.F."/>
            <person name="Messing J."/>
            <person name="Rokhsar D.S."/>
        </authorList>
    </citation>
    <scope>NUCLEOTIDE SEQUENCE [LARGE SCALE GENOMIC DNA]</scope>
    <source>
        <strain evidence="3">cv. BTx623</strain>
    </source>
</reference>
<dbReference type="PANTHER" id="PTHR37909">
    <property type="entry name" value="S-ADENOSYL-L-METHIONINE-DEPENDENT METHYLTRANSFERASES SUPERFAMILY PROTEIN"/>
    <property type="match status" value="1"/>
</dbReference>
<dbReference type="AlphaFoldDB" id="A0A1W0W640"/>
<gene>
    <name evidence="2" type="ORF">SORBI_3002G266900</name>
</gene>
<protein>
    <submittedName>
        <fullName evidence="2">Uncharacterized protein</fullName>
    </submittedName>
</protein>
<dbReference type="EMBL" id="CM000761">
    <property type="protein sequence ID" value="OQU89785.1"/>
    <property type="molecule type" value="Genomic_DNA"/>
</dbReference>
<organism evidence="2 3">
    <name type="scientific">Sorghum bicolor</name>
    <name type="common">Sorghum</name>
    <name type="synonym">Sorghum vulgare</name>
    <dbReference type="NCBI Taxonomy" id="4558"/>
    <lineage>
        <taxon>Eukaryota</taxon>
        <taxon>Viridiplantae</taxon>
        <taxon>Streptophyta</taxon>
        <taxon>Embryophyta</taxon>
        <taxon>Tracheophyta</taxon>
        <taxon>Spermatophyta</taxon>
        <taxon>Magnoliopsida</taxon>
        <taxon>Liliopsida</taxon>
        <taxon>Poales</taxon>
        <taxon>Poaceae</taxon>
        <taxon>PACMAD clade</taxon>
        <taxon>Panicoideae</taxon>
        <taxon>Andropogonodae</taxon>
        <taxon>Andropogoneae</taxon>
        <taxon>Sorghinae</taxon>
        <taxon>Sorghum</taxon>
    </lineage>
</organism>
<feature type="compositionally biased region" description="Low complexity" evidence="1">
    <location>
        <begin position="69"/>
        <end position="94"/>
    </location>
</feature>
<reference evidence="3" key="2">
    <citation type="journal article" date="2018" name="Plant J.">
        <title>The Sorghum bicolor reference genome: improved assembly, gene annotations, a transcriptome atlas, and signatures of genome organization.</title>
        <authorList>
            <person name="McCormick R.F."/>
            <person name="Truong S.K."/>
            <person name="Sreedasyam A."/>
            <person name="Jenkins J."/>
            <person name="Shu S."/>
            <person name="Sims D."/>
            <person name="Kennedy M."/>
            <person name="Amirebrahimi M."/>
            <person name="Weers B.D."/>
            <person name="McKinley B."/>
            <person name="Mattison A."/>
            <person name="Morishige D.T."/>
            <person name="Grimwood J."/>
            <person name="Schmutz J."/>
            <person name="Mullet J.E."/>
        </authorList>
    </citation>
    <scope>NUCLEOTIDE SEQUENCE [LARGE SCALE GENOMIC DNA]</scope>
    <source>
        <strain evidence="3">cv. BTx623</strain>
    </source>
</reference>
<evidence type="ECO:0000313" key="2">
    <source>
        <dbReference type="EMBL" id="OQU89785.1"/>
    </source>
</evidence>
<dbReference type="PANTHER" id="PTHR37909:SF1">
    <property type="entry name" value="S-ADENOSYL-L-METHIONINE-DEPENDENT METHYLTRANSFERASES SUPERFAMILY PROTEIN"/>
    <property type="match status" value="1"/>
</dbReference>
<accession>A0A1W0W640</accession>
<dbReference type="eggNOG" id="KOG1075">
    <property type="taxonomic scope" value="Eukaryota"/>
</dbReference>
<dbReference type="InterPro" id="IPR029063">
    <property type="entry name" value="SAM-dependent_MTases_sf"/>
</dbReference>
<dbReference type="Gene3D" id="3.40.50.150">
    <property type="entry name" value="Vaccinia Virus protein VP39"/>
    <property type="match status" value="1"/>
</dbReference>
<proteinExistence type="predicted"/>
<dbReference type="ExpressionAtlas" id="A0A1W0W640">
    <property type="expression patterns" value="baseline and differential"/>
</dbReference>
<feature type="region of interest" description="Disordered" evidence="1">
    <location>
        <begin position="343"/>
        <end position="363"/>
    </location>
</feature>
<sequence length="436" mass="46568">MKPRPPAPGPSSASAAPARLRPHLARLASFLIVFAVGYSLGLLSSSTRPSPRPSQTTIIRPHAAHLTDASPAAASNGTAGAAAVSSSSSSSSYPPRSPPHDLFRFKEECGEPVPSDAVVRTLLDKLFDGESPYAGFPPNHTAALLHPAAARPRGWGSTGAVFKELIEAVRPEVIVELGAFLGASALHMAAVSRNLSLSPAILCVDDFRGWPAFRDRFRRDVPPQRHGDALLLPQFMSNVVAAAAADDDDDDAVTRPRVLPLPFSTASALRALCEWGVYADLIEVDAGHDFHSAWADINLAWAVLRPGGVMFGHDYFTSADDRGVRRAVTLFARVKGLTVRPHGQHWVLSPKPPRGGRGGDDARRRVRSRVRIVLGVGGTGVQHPTTPHLDQKPTKKAPFDRDPRCSGSVLHYCSTVAGAMNIIAQGEKVRGGKELQ</sequence>
<keyword evidence="3" id="KW-1185">Reference proteome</keyword>
<dbReference type="FunCoup" id="A0A1W0W640">
    <property type="interactions" value="392"/>
</dbReference>
<dbReference type="SUPFAM" id="SSF53335">
    <property type="entry name" value="S-adenosyl-L-methionine-dependent methyltransferases"/>
    <property type="match status" value="1"/>
</dbReference>
<feature type="region of interest" description="Disordered" evidence="1">
    <location>
        <begin position="380"/>
        <end position="403"/>
    </location>
</feature>
<evidence type="ECO:0000256" key="1">
    <source>
        <dbReference type="SAM" id="MobiDB-lite"/>
    </source>
</evidence>